<dbReference type="RefSeq" id="WP_380970201.1">
    <property type="nucleotide sequence ID" value="NZ_JBHSNZ010000109.1"/>
</dbReference>
<gene>
    <name evidence="6" type="ORF">ACFQGO_38965</name>
</gene>
<dbReference type="SUPFAM" id="SSF51735">
    <property type="entry name" value="NAD(P)-binding Rossmann-fold domains"/>
    <property type="match status" value="1"/>
</dbReference>
<dbReference type="InterPro" id="IPR011032">
    <property type="entry name" value="GroES-like_sf"/>
</dbReference>
<dbReference type="Gene3D" id="3.10.129.110">
    <property type="entry name" value="Polyketide synthase dehydratase"/>
    <property type="match status" value="1"/>
</dbReference>
<dbReference type="Pfam" id="PF14765">
    <property type="entry name" value="PS-DH"/>
    <property type="match status" value="1"/>
</dbReference>
<evidence type="ECO:0000313" key="7">
    <source>
        <dbReference type="Proteomes" id="UP001596112"/>
    </source>
</evidence>
<dbReference type="InterPro" id="IPR013154">
    <property type="entry name" value="ADH-like_N"/>
</dbReference>
<keyword evidence="7" id="KW-1185">Reference proteome</keyword>
<evidence type="ECO:0000256" key="4">
    <source>
        <dbReference type="SAM" id="MobiDB-lite"/>
    </source>
</evidence>
<feature type="region of interest" description="N-terminal hotdog fold" evidence="3">
    <location>
        <position position="1"/>
    </location>
</feature>
<dbReference type="InterPro" id="IPR036291">
    <property type="entry name" value="NAD(P)-bd_dom_sf"/>
</dbReference>
<evidence type="ECO:0000313" key="6">
    <source>
        <dbReference type="EMBL" id="MFC5813410.1"/>
    </source>
</evidence>
<accession>A0ABW1BJP3</accession>
<dbReference type="InterPro" id="IPR050091">
    <property type="entry name" value="PKS_NRPS_Biosynth_Enz"/>
</dbReference>
<dbReference type="PROSITE" id="PS52019">
    <property type="entry name" value="PKS_MFAS_DH"/>
    <property type="match status" value="1"/>
</dbReference>
<feature type="region of interest" description="Disordered" evidence="4">
    <location>
        <begin position="149"/>
        <end position="171"/>
    </location>
</feature>
<feature type="region of interest" description="C-terminal hotdog fold" evidence="3">
    <location>
        <begin position="1"/>
        <end position="128"/>
    </location>
</feature>
<dbReference type="InterPro" id="IPR049900">
    <property type="entry name" value="PKS_mFAS_DH"/>
</dbReference>
<organism evidence="6 7">
    <name type="scientific">Streptomyces heilongjiangensis</name>
    <dbReference type="NCBI Taxonomy" id="945052"/>
    <lineage>
        <taxon>Bacteria</taxon>
        <taxon>Bacillati</taxon>
        <taxon>Actinomycetota</taxon>
        <taxon>Actinomycetes</taxon>
        <taxon>Kitasatosporales</taxon>
        <taxon>Streptomycetaceae</taxon>
        <taxon>Streptomyces</taxon>
    </lineage>
</organism>
<keyword evidence="2" id="KW-0511">Multifunctional enzyme</keyword>
<keyword evidence="1" id="KW-0808">Transferase</keyword>
<dbReference type="Gene3D" id="3.90.180.10">
    <property type="entry name" value="Medium-chain alcohol dehydrogenases, catalytic domain"/>
    <property type="match status" value="1"/>
</dbReference>
<dbReference type="EMBL" id="JBHSNZ010000109">
    <property type="protein sequence ID" value="MFC5813410.1"/>
    <property type="molecule type" value="Genomic_DNA"/>
</dbReference>
<feature type="domain" description="PKS/mFAS DH" evidence="5">
    <location>
        <begin position="1"/>
        <end position="128"/>
    </location>
</feature>
<protein>
    <submittedName>
        <fullName evidence="6">Polyketide synthase dehydratase domain-containing protein</fullName>
    </submittedName>
</protein>
<dbReference type="SUPFAM" id="SSF50129">
    <property type="entry name" value="GroES-like"/>
    <property type="match status" value="1"/>
</dbReference>
<proteinExistence type="predicted"/>
<evidence type="ECO:0000259" key="5">
    <source>
        <dbReference type="PROSITE" id="PS52019"/>
    </source>
</evidence>
<dbReference type="Proteomes" id="UP001596112">
    <property type="component" value="Unassembled WGS sequence"/>
</dbReference>
<feature type="compositionally biased region" description="Low complexity" evidence="4">
    <location>
        <begin position="159"/>
        <end position="169"/>
    </location>
</feature>
<dbReference type="Pfam" id="PF08240">
    <property type="entry name" value="ADH_N"/>
    <property type="match status" value="1"/>
</dbReference>
<dbReference type="Pfam" id="PF22953">
    <property type="entry name" value="SpnB_Rossmann"/>
    <property type="match status" value="1"/>
</dbReference>
<evidence type="ECO:0000256" key="3">
    <source>
        <dbReference type="PROSITE-ProRule" id="PRU01363"/>
    </source>
</evidence>
<comment type="caution">
    <text evidence="3">Lacks conserved residue(s) required for the propagation of feature annotation.</text>
</comment>
<evidence type="ECO:0000256" key="2">
    <source>
        <dbReference type="ARBA" id="ARBA00023268"/>
    </source>
</evidence>
<comment type="caution">
    <text evidence="6">The sequence shown here is derived from an EMBL/GenBank/DDBJ whole genome shotgun (WGS) entry which is preliminary data.</text>
</comment>
<dbReference type="PANTHER" id="PTHR43775">
    <property type="entry name" value="FATTY ACID SYNTHASE"/>
    <property type="match status" value="1"/>
</dbReference>
<dbReference type="PANTHER" id="PTHR43775:SF51">
    <property type="entry name" value="INACTIVE PHENOLPHTHIOCEROL SYNTHESIS POLYKETIDE SYNTHASE TYPE I PKS1-RELATED"/>
    <property type="match status" value="1"/>
</dbReference>
<sequence>MYDRLAGLGLSYGPSFRGLRSVWRRGGEVFAEVALPEGVGGGGFGVHPALLDAALHATLFTSVSDGRARLPFAWSGVSLWATGADALRVRLTVAGEDAVALEIADGSGEPVASVASLTLRELPHDLGELGGTARVEHLYQTDWTRLPASPGAGAGAGDGTAPALPAPADDLPDANRDALPADVFVRIDPPDADGAVGAVHAVTVRALELVRGWLAEERFEGSRLVVVTEGAVGVDGPPAVLALAAVWGLVRAARAENPGRFALLDTDGSTESWAVARTALASGEPEVALRSGTVFAPRLVRADTSRALPIPADASAWRLDIVEKGTLEGLALRPVDQGELGEGEVRVSVRAAGVNFRDVLNALGMYPGDARDFGLEGAGVVTEVGAGVTGLAVGDRVFGMFSGA</sequence>
<dbReference type="Gene3D" id="3.40.50.11460">
    <property type="match status" value="1"/>
</dbReference>
<dbReference type="InterPro" id="IPR049551">
    <property type="entry name" value="PKS_DH_C"/>
</dbReference>
<feature type="non-terminal residue" evidence="6">
    <location>
        <position position="404"/>
    </location>
</feature>
<dbReference type="InterPro" id="IPR042104">
    <property type="entry name" value="PKS_dehydratase_sf"/>
</dbReference>
<dbReference type="InterPro" id="IPR055123">
    <property type="entry name" value="SpnB-like_Rossmann"/>
</dbReference>
<name>A0ABW1BJP3_9ACTN</name>
<reference evidence="7" key="1">
    <citation type="journal article" date="2019" name="Int. J. Syst. Evol. Microbiol.">
        <title>The Global Catalogue of Microorganisms (GCM) 10K type strain sequencing project: providing services to taxonomists for standard genome sequencing and annotation.</title>
        <authorList>
            <consortium name="The Broad Institute Genomics Platform"/>
            <consortium name="The Broad Institute Genome Sequencing Center for Infectious Disease"/>
            <person name="Wu L."/>
            <person name="Ma J."/>
        </authorList>
    </citation>
    <scope>NUCLEOTIDE SEQUENCE [LARGE SCALE GENOMIC DNA]</scope>
    <source>
        <strain evidence="7">JCM 9918</strain>
    </source>
</reference>
<evidence type="ECO:0000256" key="1">
    <source>
        <dbReference type="ARBA" id="ARBA00022679"/>
    </source>
</evidence>